<evidence type="ECO:0000256" key="1">
    <source>
        <dbReference type="SAM" id="MobiDB-lite"/>
    </source>
</evidence>
<evidence type="ECO:0000313" key="3">
    <source>
        <dbReference type="EMBL" id="OEH79470.1"/>
    </source>
</evidence>
<name>A0A1D3D7R8_9EIME</name>
<dbReference type="EMBL" id="JROU02000376">
    <property type="protein sequence ID" value="OEH79470.1"/>
    <property type="molecule type" value="Genomic_DNA"/>
</dbReference>
<dbReference type="InterPro" id="IPR016024">
    <property type="entry name" value="ARM-type_fold"/>
</dbReference>
<dbReference type="GO" id="GO:0004672">
    <property type="term" value="F:protein kinase activity"/>
    <property type="evidence" value="ECO:0007669"/>
    <property type="project" value="InterPro"/>
</dbReference>
<dbReference type="GO" id="GO:0005524">
    <property type="term" value="F:ATP binding"/>
    <property type="evidence" value="ECO:0007669"/>
    <property type="project" value="InterPro"/>
</dbReference>
<dbReference type="AlphaFoldDB" id="A0A1D3D7R8"/>
<accession>A0A1D3D7R8</accession>
<reference evidence="3 4" key="1">
    <citation type="journal article" date="2016" name="BMC Genomics">
        <title>Comparative genomics reveals Cyclospora cayetanensis possesses coccidia-like metabolism and invasion components but unique surface antigens.</title>
        <authorList>
            <person name="Liu S."/>
            <person name="Wang L."/>
            <person name="Zheng H."/>
            <person name="Xu Z."/>
            <person name="Roellig D.M."/>
            <person name="Li N."/>
            <person name="Frace M.A."/>
            <person name="Tang K."/>
            <person name="Arrowood M.J."/>
            <person name="Moss D.M."/>
            <person name="Zhang L."/>
            <person name="Feng Y."/>
            <person name="Xiao L."/>
        </authorList>
    </citation>
    <scope>NUCLEOTIDE SEQUENCE [LARGE SCALE GENOMIC DNA]</scope>
    <source>
        <strain evidence="3 4">CHN_HEN01</strain>
    </source>
</reference>
<proteinExistence type="predicted"/>
<dbReference type="Gene3D" id="3.30.200.20">
    <property type="entry name" value="Phosphorylase Kinase, domain 1"/>
    <property type="match status" value="1"/>
</dbReference>
<evidence type="ECO:0000313" key="4">
    <source>
        <dbReference type="Proteomes" id="UP000095192"/>
    </source>
</evidence>
<dbReference type="InParanoid" id="A0A1D3D7R8"/>
<gene>
    <name evidence="3" type="ORF">cyc_02938</name>
</gene>
<sequence length="895" mass="94785">MLQSLWKSLSSWGDLPASFPYTLGSPVPYSFELPGGFVQFNATNTTAKASAAVPSSSADGQARHSPTLAALLNPSNAQQVSVFALKRDKQQQQQTALSPSRGTVSQASFDQARNHLAKCKTLLHPNLLKVLGTYETKNALYVVTECCFALPYVLYLSQQRQKEQELEAKRPASLPQQQCSADPPPASSSSATAAEAVESLRTSAAAAAAAASASCWNLLELLQGLSFLHDQCKLAHGEVSPFSVFVTPHGKWKLSCLGLSRPFEKVHWPLFYSEILASASVAQGWEPPRPDADARPDVVDRWGLCAVFAWWLDSRRDPYSAGRYLHGNASTVAASSAVRGVSIRLNEAFLRQAMQRISGPLQRLMQQLLCVTHAAPPLVKLAEGNNPCFAALHLLLPELALLLMNNSANSYHCSILKCVFGIVAPLSSSSNKDKDNALPLLLFAEVLAHAFNSSDRAIRFMLLSQLAAVQSLLPDSFFLQTWSQLTLGVEDSAPPIRALTTRALPLYAARTPVDGPPNTALFGILEQRMRDVSGGVRLEAVAAAATAAARAMSSRSACNCPPELVAILGAALKDPEDAVRLAGLEASVHSGELLPLPDLCIAMMDDTDDSMEKACSVKRRSYFTENLGESSNFSGSSSKPPEGWLTTVKSLGAALGLAKKGAEGAGFSDCTSSHSSSYYSNKGSAAPIDESAREKRLPSPPRHPRAPPQPPSASATSFSPVCPSTDEFKEAAGPIGSWGDDSEIPDDVWETAPVPATEEFERLSPVLRGKSLAAAQGAIGRGSGACTGKWGGPSTGAKDGNAANAAASLRPKDMSVSRHSKSGVSNCNNTSMRLKPAKGPAPTLALGIGRPPAAERLLATNGVNGSKAAAVNASEASAEDDFFASLEREAAKRNF</sequence>
<feature type="region of interest" description="Disordered" evidence="1">
    <location>
        <begin position="790"/>
        <end position="848"/>
    </location>
</feature>
<keyword evidence="4" id="KW-1185">Reference proteome</keyword>
<keyword evidence="3" id="KW-0808">Transferase</keyword>
<feature type="compositionally biased region" description="Polar residues" evidence="1">
    <location>
        <begin position="822"/>
        <end position="832"/>
    </location>
</feature>
<feature type="domain" description="Protein kinase" evidence="2">
    <location>
        <begin position="53"/>
        <end position="389"/>
    </location>
</feature>
<dbReference type="SUPFAM" id="SSF56112">
    <property type="entry name" value="Protein kinase-like (PK-like)"/>
    <property type="match status" value="1"/>
</dbReference>
<dbReference type="InterPro" id="IPR011009">
    <property type="entry name" value="Kinase-like_dom_sf"/>
</dbReference>
<organism evidence="3 4">
    <name type="scientific">Cyclospora cayetanensis</name>
    <dbReference type="NCBI Taxonomy" id="88456"/>
    <lineage>
        <taxon>Eukaryota</taxon>
        <taxon>Sar</taxon>
        <taxon>Alveolata</taxon>
        <taxon>Apicomplexa</taxon>
        <taxon>Conoidasida</taxon>
        <taxon>Coccidia</taxon>
        <taxon>Eucoccidiorida</taxon>
        <taxon>Eimeriorina</taxon>
        <taxon>Eimeriidae</taxon>
        <taxon>Cyclospora</taxon>
    </lineage>
</organism>
<dbReference type="InterPro" id="IPR000719">
    <property type="entry name" value="Prot_kinase_dom"/>
</dbReference>
<keyword evidence="3" id="KW-0418">Kinase</keyword>
<dbReference type="InterPro" id="IPR011989">
    <property type="entry name" value="ARM-like"/>
</dbReference>
<dbReference type="PROSITE" id="PS50011">
    <property type="entry name" value="PROTEIN_KINASE_DOM"/>
    <property type="match status" value="1"/>
</dbReference>
<dbReference type="PANTHER" id="PTHR12984">
    <property type="entry name" value="SCY1-RELATED S/T PROTEIN KINASE-LIKE"/>
    <property type="match status" value="1"/>
</dbReference>
<evidence type="ECO:0000259" key="2">
    <source>
        <dbReference type="PROSITE" id="PS50011"/>
    </source>
</evidence>
<dbReference type="VEuPathDB" id="ToxoDB:LOC34619705"/>
<dbReference type="InterPro" id="IPR051177">
    <property type="entry name" value="CIK-Related_Protein"/>
</dbReference>
<dbReference type="PANTHER" id="PTHR12984:SF3">
    <property type="entry name" value="N-TERMINAL KINASE-LIKE PROTEIN"/>
    <property type="match status" value="1"/>
</dbReference>
<feature type="compositionally biased region" description="Acidic residues" evidence="1">
    <location>
        <begin position="740"/>
        <end position="749"/>
    </location>
</feature>
<comment type="caution">
    <text evidence="3">The sequence shown here is derived from an EMBL/GenBank/DDBJ whole genome shotgun (WGS) entry which is preliminary data.</text>
</comment>
<dbReference type="Gene3D" id="1.25.10.10">
    <property type="entry name" value="Leucine-rich Repeat Variant"/>
    <property type="match status" value="1"/>
</dbReference>
<feature type="region of interest" description="Disordered" evidence="1">
    <location>
        <begin position="166"/>
        <end position="194"/>
    </location>
</feature>
<feature type="region of interest" description="Disordered" evidence="1">
    <location>
        <begin position="665"/>
        <end position="749"/>
    </location>
</feature>
<protein>
    <submittedName>
        <fullName evidence="3">Scy kinase (Incomplete catalytic triad)</fullName>
    </submittedName>
</protein>
<dbReference type="VEuPathDB" id="ToxoDB:cyc_02938"/>
<dbReference type="Gene3D" id="1.10.510.10">
    <property type="entry name" value="Transferase(Phosphotransferase) domain 1"/>
    <property type="match status" value="1"/>
</dbReference>
<dbReference type="SUPFAM" id="SSF48371">
    <property type="entry name" value="ARM repeat"/>
    <property type="match status" value="1"/>
</dbReference>
<feature type="compositionally biased region" description="Pro residues" evidence="1">
    <location>
        <begin position="698"/>
        <end position="711"/>
    </location>
</feature>
<dbReference type="Proteomes" id="UP000095192">
    <property type="component" value="Unassembled WGS sequence"/>
</dbReference>